<proteinExistence type="inferred from homology"/>
<evidence type="ECO:0000313" key="6">
    <source>
        <dbReference type="Proteomes" id="UP001150266"/>
    </source>
</evidence>
<gene>
    <name evidence="5" type="ORF">J3R30DRAFT_2277385</name>
</gene>
<evidence type="ECO:0000313" key="5">
    <source>
        <dbReference type="EMBL" id="KAJ4466245.1"/>
    </source>
</evidence>
<feature type="transmembrane region" description="Helical" evidence="3">
    <location>
        <begin position="392"/>
        <end position="415"/>
    </location>
</feature>
<organism evidence="5 6">
    <name type="scientific">Lentinula aciculospora</name>
    <dbReference type="NCBI Taxonomy" id="153920"/>
    <lineage>
        <taxon>Eukaryota</taxon>
        <taxon>Fungi</taxon>
        <taxon>Dikarya</taxon>
        <taxon>Basidiomycota</taxon>
        <taxon>Agaricomycotina</taxon>
        <taxon>Agaricomycetes</taxon>
        <taxon>Agaricomycetidae</taxon>
        <taxon>Agaricales</taxon>
        <taxon>Marasmiineae</taxon>
        <taxon>Omphalotaceae</taxon>
        <taxon>Lentinula</taxon>
    </lineage>
</organism>
<evidence type="ECO:0000259" key="4">
    <source>
        <dbReference type="PROSITE" id="PS50850"/>
    </source>
</evidence>
<dbReference type="GO" id="GO:0022857">
    <property type="term" value="F:transmembrane transporter activity"/>
    <property type="evidence" value="ECO:0007669"/>
    <property type="project" value="InterPro"/>
</dbReference>
<evidence type="ECO:0000256" key="3">
    <source>
        <dbReference type="SAM" id="Phobius"/>
    </source>
</evidence>
<feature type="transmembrane region" description="Helical" evidence="3">
    <location>
        <begin position="291"/>
        <end position="317"/>
    </location>
</feature>
<feature type="transmembrane region" description="Helical" evidence="3">
    <location>
        <begin position="100"/>
        <end position="120"/>
    </location>
</feature>
<comment type="caution">
    <text evidence="5">The sequence shown here is derived from an EMBL/GenBank/DDBJ whole genome shotgun (WGS) entry which is preliminary data.</text>
</comment>
<name>A0A9W8ZUR2_9AGAR</name>
<feature type="transmembrane region" description="Helical" evidence="3">
    <location>
        <begin position="170"/>
        <end position="187"/>
    </location>
</feature>
<dbReference type="PANTHER" id="PTHR11360:SF234">
    <property type="entry name" value="MFS-TYPE TRANSPORTER DBAD-RELATED"/>
    <property type="match status" value="1"/>
</dbReference>
<feature type="transmembrane region" description="Helical" evidence="3">
    <location>
        <begin position="460"/>
        <end position="480"/>
    </location>
</feature>
<keyword evidence="3" id="KW-0472">Membrane</keyword>
<dbReference type="InterPro" id="IPR011701">
    <property type="entry name" value="MFS"/>
</dbReference>
<evidence type="ECO:0000256" key="2">
    <source>
        <dbReference type="ARBA" id="ARBA00006727"/>
    </source>
</evidence>
<sequence length="488" mass="52623">MLWTVFEESSEDGDYYDGPPPGDLDNFYAISNQLPNQDVVVPGPSTTHHSLNEKKEVNEKHVEEMVIPAVDELEDHQAEDDAMRSTEQQSIDFPDGGLRAWLVVLGTFFSAFASFGYVNAWGVFQAYYEETMLTKYSPSTIAWIGSVQYAFVLLPALFSGRLFDLGIFKIPFLGASILVVTCTVLVGQCTQYWHFFLCQGVALGIGCGMVFGPAMGIIGQWFRKKRGLATGLTALGSSVGGTVFPIAAQRLIPRVGFPWTMRILGFILLFALVISNITLSRRLPPRNVSRGLFNLAAFSELPFSMYAMAVITGFLGLYTVLTYIDLSALAVGVSPDMAVDLVAIANASSGFGRIAAGLMADRIGALNFIAPTTLFAGMLSYAWPFARTKASLLVIAVLYGFMCGSFVSGLLLPVYELGGIADTGQRTGMIMSIGAAGALCGIPISGAINKATGGFEVVGYYAGSITIVSVIFMLITRQLVLKKLWGKF</sequence>
<dbReference type="EMBL" id="JAOTPV010000055">
    <property type="protein sequence ID" value="KAJ4466245.1"/>
    <property type="molecule type" value="Genomic_DNA"/>
</dbReference>
<feature type="domain" description="Major facilitator superfamily (MFS) profile" evidence="4">
    <location>
        <begin position="99"/>
        <end position="481"/>
    </location>
</feature>
<dbReference type="PROSITE" id="PS50850">
    <property type="entry name" value="MFS"/>
    <property type="match status" value="1"/>
</dbReference>
<protein>
    <submittedName>
        <fullName evidence="5">Major facilitator superfamily domain-containing protein</fullName>
    </submittedName>
</protein>
<feature type="transmembrane region" description="Helical" evidence="3">
    <location>
        <begin position="193"/>
        <end position="215"/>
    </location>
</feature>
<dbReference type="InterPro" id="IPR036259">
    <property type="entry name" value="MFS_trans_sf"/>
</dbReference>
<keyword evidence="3" id="KW-1133">Transmembrane helix</keyword>
<dbReference type="Gene3D" id="1.20.1250.20">
    <property type="entry name" value="MFS general substrate transporter like domains"/>
    <property type="match status" value="2"/>
</dbReference>
<feature type="transmembrane region" description="Helical" evidence="3">
    <location>
        <begin position="140"/>
        <end position="158"/>
    </location>
</feature>
<feature type="transmembrane region" description="Helical" evidence="3">
    <location>
        <begin position="259"/>
        <end position="279"/>
    </location>
</feature>
<dbReference type="Proteomes" id="UP001150266">
    <property type="component" value="Unassembled WGS sequence"/>
</dbReference>
<feature type="transmembrane region" description="Helical" evidence="3">
    <location>
        <begin position="227"/>
        <end position="247"/>
    </location>
</feature>
<feature type="transmembrane region" description="Helical" evidence="3">
    <location>
        <begin position="368"/>
        <end position="386"/>
    </location>
</feature>
<comment type="similarity">
    <text evidence="2">Belongs to the major facilitator superfamily. Monocarboxylate porter (TC 2.A.1.13) family.</text>
</comment>
<evidence type="ECO:0000256" key="1">
    <source>
        <dbReference type="ARBA" id="ARBA00004141"/>
    </source>
</evidence>
<reference evidence="5" key="1">
    <citation type="submission" date="2022-08" db="EMBL/GenBank/DDBJ databases">
        <title>A Global Phylogenomic Analysis of the Shiitake Genus Lentinula.</title>
        <authorList>
            <consortium name="DOE Joint Genome Institute"/>
            <person name="Sierra-Patev S."/>
            <person name="Min B."/>
            <person name="Naranjo-Ortiz M."/>
            <person name="Looney B."/>
            <person name="Konkel Z."/>
            <person name="Slot J.C."/>
            <person name="Sakamoto Y."/>
            <person name="Steenwyk J.L."/>
            <person name="Rokas A."/>
            <person name="Carro J."/>
            <person name="Camarero S."/>
            <person name="Ferreira P."/>
            <person name="Molpeceres G."/>
            <person name="Ruiz-Duenas F.J."/>
            <person name="Serrano A."/>
            <person name="Henrissat B."/>
            <person name="Drula E."/>
            <person name="Hughes K.W."/>
            <person name="Mata J.L."/>
            <person name="Ishikawa N.K."/>
            <person name="Vargas-Isla R."/>
            <person name="Ushijima S."/>
            <person name="Smith C.A."/>
            <person name="Ahrendt S."/>
            <person name="Andreopoulos W."/>
            <person name="He G."/>
            <person name="Labutti K."/>
            <person name="Lipzen A."/>
            <person name="Ng V."/>
            <person name="Riley R."/>
            <person name="Sandor L."/>
            <person name="Barry K."/>
            <person name="Martinez A.T."/>
            <person name="Xiao Y."/>
            <person name="Gibbons J.G."/>
            <person name="Terashima K."/>
            <person name="Grigoriev I.V."/>
            <person name="Hibbett D.S."/>
        </authorList>
    </citation>
    <scope>NUCLEOTIDE SEQUENCE</scope>
    <source>
        <strain evidence="5">JLM2183</strain>
    </source>
</reference>
<feature type="transmembrane region" description="Helical" evidence="3">
    <location>
        <begin position="427"/>
        <end position="448"/>
    </location>
</feature>
<keyword evidence="3" id="KW-0812">Transmembrane</keyword>
<dbReference type="InterPro" id="IPR050327">
    <property type="entry name" value="Proton-linked_MCT"/>
</dbReference>
<dbReference type="PANTHER" id="PTHR11360">
    <property type="entry name" value="MONOCARBOXYLATE TRANSPORTER"/>
    <property type="match status" value="1"/>
</dbReference>
<dbReference type="Pfam" id="PF07690">
    <property type="entry name" value="MFS_1"/>
    <property type="match status" value="1"/>
</dbReference>
<dbReference type="InterPro" id="IPR020846">
    <property type="entry name" value="MFS_dom"/>
</dbReference>
<accession>A0A9W8ZUR2</accession>
<dbReference type="AlphaFoldDB" id="A0A9W8ZUR2"/>
<dbReference type="GO" id="GO:0016020">
    <property type="term" value="C:membrane"/>
    <property type="evidence" value="ECO:0007669"/>
    <property type="project" value="UniProtKB-SubCell"/>
</dbReference>
<comment type="subcellular location">
    <subcellularLocation>
        <location evidence="1">Membrane</location>
        <topology evidence="1">Multi-pass membrane protein</topology>
    </subcellularLocation>
</comment>
<keyword evidence="6" id="KW-1185">Reference proteome</keyword>
<dbReference type="SUPFAM" id="SSF103473">
    <property type="entry name" value="MFS general substrate transporter"/>
    <property type="match status" value="1"/>
</dbReference>
<dbReference type="OrthoDB" id="6509908at2759"/>